<evidence type="ECO:0000256" key="1">
    <source>
        <dbReference type="SAM" id="MobiDB-lite"/>
    </source>
</evidence>
<accession>A0ABY1ZFZ8</accession>
<keyword evidence="2" id="KW-0472">Membrane</keyword>
<protein>
    <submittedName>
        <fullName evidence="4">DUF2914 domain-containing protein</fullName>
    </submittedName>
</protein>
<evidence type="ECO:0000259" key="3">
    <source>
        <dbReference type="Pfam" id="PF11141"/>
    </source>
</evidence>
<keyword evidence="2" id="KW-0812">Transmembrane</keyword>
<evidence type="ECO:0000256" key="2">
    <source>
        <dbReference type="SAM" id="Phobius"/>
    </source>
</evidence>
<dbReference type="EMBL" id="SJDL01000035">
    <property type="protein sequence ID" value="TBW50358.1"/>
    <property type="molecule type" value="Genomic_DNA"/>
</dbReference>
<comment type="caution">
    <text evidence="4">The sequence shown here is derived from an EMBL/GenBank/DDBJ whole genome shotgun (WGS) entry which is preliminary data.</text>
</comment>
<keyword evidence="5" id="KW-1185">Reference proteome</keyword>
<dbReference type="Pfam" id="PF11141">
    <property type="entry name" value="DUF2914"/>
    <property type="match status" value="1"/>
</dbReference>
<feature type="compositionally biased region" description="Polar residues" evidence="1">
    <location>
        <begin position="107"/>
        <end position="119"/>
    </location>
</feature>
<dbReference type="InterPro" id="IPR022606">
    <property type="entry name" value="DUF2914"/>
</dbReference>
<keyword evidence="2" id="KW-1133">Transmembrane helix</keyword>
<feature type="transmembrane region" description="Helical" evidence="2">
    <location>
        <begin position="34"/>
        <end position="56"/>
    </location>
</feature>
<feature type="domain" description="DUF2914" evidence="3">
    <location>
        <begin position="252"/>
        <end position="311"/>
    </location>
</feature>
<name>A0ABY1ZFZ8_9GAMM</name>
<dbReference type="RefSeq" id="WP_131483354.1">
    <property type="nucleotide sequence ID" value="NZ_SJDL01000035.1"/>
</dbReference>
<feature type="region of interest" description="Disordered" evidence="1">
    <location>
        <begin position="77"/>
        <end position="199"/>
    </location>
</feature>
<gene>
    <name evidence="4" type="ORF">EZI54_18430</name>
</gene>
<evidence type="ECO:0000313" key="5">
    <source>
        <dbReference type="Proteomes" id="UP000313645"/>
    </source>
</evidence>
<dbReference type="Proteomes" id="UP000313645">
    <property type="component" value="Unassembled WGS sequence"/>
</dbReference>
<evidence type="ECO:0000313" key="4">
    <source>
        <dbReference type="EMBL" id="TBW50358.1"/>
    </source>
</evidence>
<sequence length="313" mass="33722">MSDNRPAYNLHIRAATRRSDASGQEIVVYHWGRILGVFLVGVIVLAILGFLLWSWVSGSGATDNQSRLVAAGKVVTQEPAMPEPSTPTATENSAGEPMNGLPETVETVESPQTGSQPSDAQAELAEPGAPVSDDTQAETNAIPDETSATGTGMVLTREPEPSVIADPAQAPEPTDDTGSDNFAVEEPAPEPSIDDGDSRVDITSDHLLRAQLTPAVDGHEPTTMLPSVVHMGDDDLIKVYYFNELKGLKGHTVYNDWYLGDKRVARVPIDAYLDQMRAFSSKNINRSMLGDWRVKTVTDEGDVLATGHFRVVE</sequence>
<organism evidence="4 5">
    <name type="scientific">Marinobacter halodurans</name>
    <dbReference type="NCBI Taxonomy" id="2528979"/>
    <lineage>
        <taxon>Bacteria</taxon>
        <taxon>Pseudomonadati</taxon>
        <taxon>Pseudomonadota</taxon>
        <taxon>Gammaproteobacteria</taxon>
        <taxon>Pseudomonadales</taxon>
        <taxon>Marinobacteraceae</taxon>
        <taxon>Marinobacter</taxon>
    </lineage>
</organism>
<reference evidence="4 5" key="1">
    <citation type="submission" date="2019-02" db="EMBL/GenBank/DDBJ databases">
        <title>Marinobacter halodurans sp. nov., a marine bacterium isolated from sea tidal flat.</title>
        <authorList>
            <person name="Yoo Y."/>
            <person name="Lee D.W."/>
            <person name="Kim B.S."/>
            <person name="Kim J.-J."/>
        </authorList>
    </citation>
    <scope>NUCLEOTIDE SEQUENCE [LARGE SCALE GENOMIC DNA]</scope>
    <source>
        <strain evidence="4 5">YJ-S3-2</strain>
    </source>
</reference>
<proteinExistence type="predicted"/>